<feature type="compositionally biased region" description="Basic residues" evidence="1">
    <location>
        <begin position="55"/>
        <end position="67"/>
    </location>
</feature>
<protein>
    <recommendedName>
        <fullName evidence="4">DUF5302 domain-containing protein</fullName>
    </recommendedName>
</protein>
<accession>A0ABY7A232</accession>
<evidence type="ECO:0000313" key="3">
    <source>
        <dbReference type="Proteomes" id="UP001163624"/>
    </source>
</evidence>
<evidence type="ECO:0000313" key="2">
    <source>
        <dbReference type="EMBL" id="WAI51231.1"/>
    </source>
</evidence>
<gene>
    <name evidence="2" type="ORF">OU419_08210</name>
</gene>
<feature type="region of interest" description="Disordered" evidence="1">
    <location>
        <begin position="1"/>
        <end position="21"/>
    </location>
</feature>
<keyword evidence="3" id="KW-1185">Reference proteome</keyword>
<sequence>MTSSQPPRDESAETTSDEPKLSLAELARAALAAQKQASTAYQHRKAHDKAEYRPPHPRGSRRSMGKR</sequence>
<reference evidence="2" key="1">
    <citation type="submission" date="2022-11" db="EMBL/GenBank/DDBJ databases">
        <title>Pseudomonas triclosanedens sp. nov., a triclosan degrader isolated from activated sludge.</title>
        <authorList>
            <person name="Yin Y."/>
            <person name="Lu Z."/>
        </authorList>
    </citation>
    <scope>NUCLEOTIDE SEQUENCE</scope>
    <source>
        <strain evidence="2">ZM23</strain>
    </source>
</reference>
<dbReference type="EMBL" id="CP113432">
    <property type="protein sequence ID" value="WAI51231.1"/>
    <property type="molecule type" value="Genomic_DNA"/>
</dbReference>
<dbReference type="Proteomes" id="UP001163624">
    <property type="component" value="Chromosome"/>
</dbReference>
<evidence type="ECO:0000256" key="1">
    <source>
        <dbReference type="SAM" id="MobiDB-lite"/>
    </source>
</evidence>
<proteinExistence type="predicted"/>
<feature type="region of interest" description="Disordered" evidence="1">
    <location>
        <begin position="33"/>
        <end position="67"/>
    </location>
</feature>
<name>A0ABY7A232_9PSED</name>
<dbReference type="RefSeq" id="WP_254471497.1">
    <property type="nucleotide sequence ID" value="NZ_CP113432.1"/>
</dbReference>
<organism evidence="2 3">
    <name type="scientific">Pseudomonas triclosanedens</name>
    <dbReference type="NCBI Taxonomy" id="2961893"/>
    <lineage>
        <taxon>Bacteria</taxon>
        <taxon>Pseudomonadati</taxon>
        <taxon>Pseudomonadota</taxon>
        <taxon>Gammaproteobacteria</taxon>
        <taxon>Pseudomonadales</taxon>
        <taxon>Pseudomonadaceae</taxon>
        <taxon>Pseudomonas</taxon>
    </lineage>
</organism>
<evidence type="ECO:0008006" key="4">
    <source>
        <dbReference type="Google" id="ProtNLM"/>
    </source>
</evidence>